<dbReference type="Proteomes" id="UP001165160">
    <property type="component" value="Unassembled WGS sequence"/>
</dbReference>
<evidence type="ECO:0000313" key="4">
    <source>
        <dbReference type="Proteomes" id="UP001165160"/>
    </source>
</evidence>
<name>A0A9W7FGP5_9STRA</name>
<feature type="chain" id="PRO_5040930128" evidence="2">
    <location>
        <begin position="20"/>
        <end position="468"/>
    </location>
</feature>
<sequence>MYTYRLTALCSLLVLASHGFKLSPRSPLSTASTSSTCLFYTDDVNKPAPSKDNVEDKKFIEDIDTWTTTNLLSPNFSKDPTSSFPPPLLTYHTIHSSTTLSALSEIYSLLHSLPTETEKNVVTMIIFKHPFTYDEFSLIDKSIDFSLPLCKDLENKLITHYHPNFKNAPRLLYVGRHSPYPLFSVTVKSEEEGEDSMIVFNEGITDGNTDIPTPSDSPSAGAPPGSTGKLGSTTASVSNLKTSIEHLYNRAAASSTVDCLKGSEKLRNAKVRTVVDVEDVIDDCKNWVKETLSSGQKSGGVPPQSSTVHHKLRSKENTASSGRVIPDPLQYSSSIKTWTVSEGKVASEVFRDFWKVAHTVYTEGQTSSSPYKKYNSQTWLESLTAPLHSRQPPAHTVRSTMFVTPNFSTFNSEQYKKFAVSISPALERLTGGKMFISVFHPEYVTGVKGGESERRRSDWPMIQVCYED</sequence>
<feature type="compositionally biased region" description="Low complexity" evidence="1">
    <location>
        <begin position="212"/>
        <end position="227"/>
    </location>
</feature>
<feature type="region of interest" description="Disordered" evidence="1">
    <location>
        <begin position="292"/>
        <end position="325"/>
    </location>
</feature>
<organism evidence="3 4">
    <name type="scientific">Triparma verrucosa</name>
    <dbReference type="NCBI Taxonomy" id="1606542"/>
    <lineage>
        <taxon>Eukaryota</taxon>
        <taxon>Sar</taxon>
        <taxon>Stramenopiles</taxon>
        <taxon>Ochrophyta</taxon>
        <taxon>Bolidophyceae</taxon>
        <taxon>Parmales</taxon>
        <taxon>Triparmaceae</taxon>
        <taxon>Triparma</taxon>
    </lineage>
</organism>
<evidence type="ECO:0000256" key="2">
    <source>
        <dbReference type="SAM" id="SignalP"/>
    </source>
</evidence>
<protein>
    <submittedName>
        <fullName evidence="3">Uncharacterized protein</fullName>
    </submittedName>
</protein>
<reference evidence="4" key="1">
    <citation type="journal article" date="2023" name="Commun. Biol.">
        <title>Genome analysis of Parmales, the sister group of diatoms, reveals the evolutionary specialization of diatoms from phago-mixotrophs to photoautotrophs.</title>
        <authorList>
            <person name="Ban H."/>
            <person name="Sato S."/>
            <person name="Yoshikawa S."/>
            <person name="Yamada K."/>
            <person name="Nakamura Y."/>
            <person name="Ichinomiya M."/>
            <person name="Sato N."/>
            <person name="Blanc-Mathieu R."/>
            <person name="Endo H."/>
            <person name="Kuwata A."/>
            <person name="Ogata H."/>
        </authorList>
    </citation>
    <scope>NUCLEOTIDE SEQUENCE [LARGE SCALE GENOMIC DNA]</scope>
    <source>
        <strain evidence="4">NIES 3699</strain>
    </source>
</reference>
<feature type="signal peptide" evidence="2">
    <location>
        <begin position="1"/>
        <end position="19"/>
    </location>
</feature>
<gene>
    <name evidence="3" type="ORF">TrVE_jg14007</name>
</gene>
<evidence type="ECO:0000256" key="1">
    <source>
        <dbReference type="SAM" id="MobiDB-lite"/>
    </source>
</evidence>
<evidence type="ECO:0000313" key="3">
    <source>
        <dbReference type="EMBL" id="GMI12022.1"/>
    </source>
</evidence>
<keyword evidence="4" id="KW-1185">Reference proteome</keyword>
<feature type="region of interest" description="Disordered" evidence="1">
    <location>
        <begin position="203"/>
        <end position="234"/>
    </location>
</feature>
<proteinExistence type="predicted"/>
<comment type="caution">
    <text evidence="3">The sequence shown here is derived from an EMBL/GenBank/DDBJ whole genome shotgun (WGS) entry which is preliminary data.</text>
</comment>
<dbReference type="EMBL" id="BRXX01000436">
    <property type="protein sequence ID" value="GMI12022.1"/>
    <property type="molecule type" value="Genomic_DNA"/>
</dbReference>
<dbReference type="AlphaFoldDB" id="A0A9W7FGP5"/>
<keyword evidence="2" id="KW-0732">Signal</keyword>
<accession>A0A9W7FGP5</accession>